<sequence length="576" mass="66544">MDGIKDTCATTGFGEPQQHVGDAHTNNCEIRLFNVPLEIVQEIVSYLENVDLLNLALVSWKANEVSVGKLYEKILFTTRGLRTVDKWSHSLYRTDAPNRNLRHVRSVGVEGSFEDAGFWLVDLPAGSLEAISLSLGGNFEKFIRRLEPGAIREIIWRTELIFSESIYKYLAESQKNINSIEFGRLSIPGPIELLDVLPLPMRDEPLDLEEYCCQLLSQGTLVNLKVDDIRGFEELKRLVEVIYQHRYTLKHIAIKMLSFETERAQLMEKQWKRSTFEDALETRGISPRGGEDIFLPKVESFRISGFKLSETESADLSSLLGPILDMHRVSSLEIYSCGHLRSTIWPQMDTCTQSRLTTLHVDAYGITDMVYKFLENTETSCRLVELRVFIWTEKEERYPDLQHHANSLRKLFLVMTKQAFPPLQCPITTESWNQMMAMPKLTEFAVTLHNTPAQPIKITMPEGAFPSLRALWIMTPDTYFGNSVPFIYFEKESSQQEGILDDPEKTYPPNLEVIGVTMRYYASIPEQYFVRWQENKPLMANYRKTMQKPKDPEHEYDFVRNTLATYHLFEIFQVLM</sequence>
<dbReference type="InterPro" id="IPR036047">
    <property type="entry name" value="F-box-like_dom_sf"/>
</dbReference>
<dbReference type="PROSITE" id="PS50181">
    <property type="entry name" value="FBOX"/>
    <property type="match status" value="1"/>
</dbReference>
<gene>
    <name evidence="2" type="ORF">TWF694_007669</name>
</gene>
<evidence type="ECO:0000313" key="3">
    <source>
        <dbReference type="Proteomes" id="UP001365542"/>
    </source>
</evidence>
<dbReference type="CDD" id="cd09917">
    <property type="entry name" value="F-box_SF"/>
    <property type="match status" value="1"/>
</dbReference>
<evidence type="ECO:0000259" key="1">
    <source>
        <dbReference type="PROSITE" id="PS50181"/>
    </source>
</evidence>
<name>A0AAV9XII6_9PEZI</name>
<reference evidence="2 3" key="1">
    <citation type="submission" date="2019-10" db="EMBL/GenBank/DDBJ databases">
        <authorList>
            <person name="Palmer J.M."/>
        </authorList>
    </citation>
    <scope>NUCLEOTIDE SEQUENCE [LARGE SCALE GENOMIC DNA]</scope>
    <source>
        <strain evidence="2 3">TWF694</strain>
    </source>
</reference>
<dbReference type="Proteomes" id="UP001365542">
    <property type="component" value="Unassembled WGS sequence"/>
</dbReference>
<dbReference type="EMBL" id="JAVHJO010000003">
    <property type="protein sequence ID" value="KAK6541892.1"/>
    <property type="molecule type" value="Genomic_DNA"/>
</dbReference>
<dbReference type="SUPFAM" id="SSF81383">
    <property type="entry name" value="F-box domain"/>
    <property type="match status" value="1"/>
</dbReference>
<accession>A0AAV9XII6</accession>
<dbReference type="InterPro" id="IPR001810">
    <property type="entry name" value="F-box_dom"/>
</dbReference>
<dbReference type="Pfam" id="PF00646">
    <property type="entry name" value="F-box"/>
    <property type="match status" value="1"/>
</dbReference>
<feature type="domain" description="F-box" evidence="1">
    <location>
        <begin position="29"/>
        <end position="74"/>
    </location>
</feature>
<proteinExistence type="predicted"/>
<dbReference type="AlphaFoldDB" id="A0AAV9XII6"/>
<evidence type="ECO:0000313" key="2">
    <source>
        <dbReference type="EMBL" id="KAK6541892.1"/>
    </source>
</evidence>
<organism evidence="2 3">
    <name type="scientific">Orbilia ellipsospora</name>
    <dbReference type="NCBI Taxonomy" id="2528407"/>
    <lineage>
        <taxon>Eukaryota</taxon>
        <taxon>Fungi</taxon>
        <taxon>Dikarya</taxon>
        <taxon>Ascomycota</taxon>
        <taxon>Pezizomycotina</taxon>
        <taxon>Orbiliomycetes</taxon>
        <taxon>Orbiliales</taxon>
        <taxon>Orbiliaceae</taxon>
        <taxon>Orbilia</taxon>
    </lineage>
</organism>
<keyword evidence="3" id="KW-1185">Reference proteome</keyword>
<protein>
    <recommendedName>
        <fullName evidence="1">F-box domain-containing protein</fullName>
    </recommendedName>
</protein>
<comment type="caution">
    <text evidence="2">The sequence shown here is derived from an EMBL/GenBank/DDBJ whole genome shotgun (WGS) entry which is preliminary data.</text>
</comment>